<dbReference type="OMA" id="NINCPAG"/>
<dbReference type="PANTHER" id="PTHR46780">
    <property type="entry name" value="PROTEIN EVA-1"/>
    <property type="match status" value="1"/>
</dbReference>
<dbReference type="GeneTree" id="ENSGT00940000154285"/>
<dbReference type="Ensembl" id="ENSDART00000139867.3">
    <property type="protein sequence ID" value="ENSDARP00000120984.1"/>
    <property type="gene ID" value="ENSDARG00000042063.9"/>
</dbReference>
<dbReference type="KEGG" id="dre:563686"/>
<proteinExistence type="predicted"/>
<dbReference type="OrthoDB" id="1100386at2759"/>
<reference evidence="6 7" key="1">
    <citation type="journal article" date="2013" name="Nature">
        <title>The zebrafish reference genome sequence and its relationship to the human genome.</title>
        <authorList>
            <consortium name="Genome Reference Consortium Zebrafish"/>
            <person name="Howe K."/>
            <person name="Clark M.D."/>
            <person name="Torroja C.F."/>
            <person name="Torrance J."/>
            <person name="Berthelot C."/>
            <person name="Muffato M."/>
            <person name="Collins J.E."/>
            <person name="Humphray S."/>
            <person name="McLaren K."/>
            <person name="Matthews L."/>
            <person name="McLaren S."/>
            <person name="Sealy I."/>
            <person name="Caccamo M."/>
            <person name="Churcher C."/>
            <person name="Scott C."/>
            <person name="Barrett J.C."/>
            <person name="Koch R."/>
            <person name="Rauch G.J."/>
            <person name="White S."/>
            <person name="Chow W."/>
            <person name="Kilian B."/>
            <person name="Quintais L.T."/>
            <person name="Guerra-Assuncao J.A."/>
            <person name="Zhou Y."/>
            <person name="Gu Y."/>
            <person name="Yen J."/>
            <person name="Vogel J.H."/>
            <person name="Eyre T."/>
            <person name="Redmond S."/>
            <person name="Banerjee R."/>
            <person name="Chi J."/>
            <person name="Fu B."/>
            <person name="Langley E."/>
            <person name="Maguire S.F."/>
            <person name="Laird G.K."/>
            <person name="Lloyd D."/>
            <person name="Kenyon E."/>
            <person name="Donaldson S."/>
            <person name="Sehra H."/>
            <person name="Almeida-King J."/>
            <person name="Loveland J."/>
            <person name="Trevanion S."/>
            <person name="Jones M."/>
            <person name="Quail M."/>
            <person name="Willey D."/>
            <person name="Hunt A."/>
            <person name="Burton J."/>
            <person name="Sims S."/>
            <person name="McLay K."/>
            <person name="Plumb B."/>
            <person name="Davis J."/>
            <person name="Clee C."/>
            <person name="Oliver K."/>
            <person name="Clark R."/>
            <person name="Riddle C."/>
            <person name="Elliot D."/>
            <person name="Eliott D."/>
            <person name="Threadgold G."/>
            <person name="Harden G."/>
            <person name="Ware D."/>
            <person name="Begum S."/>
            <person name="Mortimore B."/>
            <person name="Mortimer B."/>
            <person name="Kerry G."/>
            <person name="Heath P."/>
            <person name="Phillimore B."/>
            <person name="Tracey A."/>
            <person name="Corby N."/>
            <person name="Dunn M."/>
            <person name="Johnson C."/>
            <person name="Wood J."/>
            <person name="Clark S."/>
            <person name="Pelan S."/>
            <person name="Griffiths G."/>
            <person name="Smith M."/>
            <person name="Glithero R."/>
            <person name="Howden P."/>
            <person name="Barker N."/>
            <person name="Lloyd C."/>
            <person name="Stevens C."/>
            <person name="Harley J."/>
            <person name="Holt K."/>
            <person name="Panagiotidis G."/>
            <person name="Lovell J."/>
            <person name="Beasley H."/>
            <person name="Henderson C."/>
            <person name="Gordon D."/>
            <person name="Auger K."/>
            <person name="Wright D."/>
            <person name="Collins J."/>
            <person name="Raisen C."/>
            <person name="Dyer L."/>
            <person name="Leung K."/>
            <person name="Robertson L."/>
            <person name="Ambridge K."/>
            <person name="Leongamornlert D."/>
            <person name="McGuire S."/>
            <person name="Gilderthorp R."/>
            <person name="Griffiths C."/>
            <person name="Manthravadi D."/>
            <person name="Nichol S."/>
            <person name="Barker G."/>
            <person name="Whitehead S."/>
            <person name="Kay M."/>
            <person name="Brown J."/>
            <person name="Murnane C."/>
            <person name="Gray E."/>
            <person name="Humphries M."/>
            <person name="Sycamore N."/>
            <person name="Barker D."/>
            <person name="Saunders D."/>
            <person name="Wallis J."/>
            <person name="Babbage A."/>
            <person name="Hammond S."/>
            <person name="Mashreghi-Mohammadi M."/>
            <person name="Barr L."/>
            <person name="Martin S."/>
            <person name="Wray P."/>
            <person name="Ellington A."/>
            <person name="Matthews N."/>
            <person name="Ellwood M."/>
            <person name="Woodmansey R."/>
            <person name="Clark G."/>
            <person name="Cooper J."/>
            <person name="Cooper J."/>
            <person name="Tromans A."/>
            <person name="Grafham D."/>
            <person name="Skuce C."/>
            <person name="Pandian R."/>
            <person name="Andrews R."/>
            <person name="Harrison E."/>
            <person name="Kimberley A."/>
            <person name="Garnett J."/>
            <person name="Fosker N."/>
            <person name="Hall R."/>
            <person name="Garner P."/>
            <person name="Kelly D."/>
            <person name="Bird C."/>
            <person name="Palmer S."/>
            <person name="Gehring I."/>
            <person name="Berger A."/>
            <person name="Dooley C.M."/>
            <person name="Ersan-Urun Z."/>
            <person name="Eser C."/>
            <person name="Geiger H."/>
            <person name="Geisler M."/>
            <person name="Karotki L."/>
            <person name="Kirn A."/>
            <person name="Konantz J."/>
            <person name="Konantz M."/>
            <person name="Oberlander M."/>
            <person name="Rudolph-Geiger S."/>
            <person name="Teucke M."/>
            <person name="Lanz C."/>
            <person name="Raddatz G."/>
            <person name="Osoegawa K."/>
            <person name="Zhu B."/>
            <person name="Rapp A."/>
            <person name="Widaa S."/>
            <person name="Langford C."/>
            <person name="Yang F."/>
            <person name="Schuster S.C."/>
            <person name="Carter N.P."/>
            <person name="Harrow J."/>
            <person name="Ning Z."/>
            <person name="Herrero J."/>
            <person name="Searle S.M."/>
            <person name="Enright A."/>
            <person name="Geisler R."/>
            <person name="Plasterk R.H."/>
            <person name="Lee C."/>
            <person name="Westerfield M."/>
            <person name="de Jong P.J."/>
            <person name="Zon L.I."/>
            <person name="Postlethwait J.H."/>
            <person name="Nusslein-Volhard C."/>
            <person name="Hubbard T.J."/>
            <person name="Roest Crollius H."/>
            <person name="Rogers J."/>
            <person name="Stemple D.L."/>
        </authorList>
    </citation>
    <scope>NUCLEOTIDE SEQUENCE [LARGE SCALE GENOMIC DNA]</scope>
    <source>
        <strain evidence="6">Tuebingen</strain>
    </source>
</reference>
<dbReference type="SMR" id="B0S5U6"/>
<evidence type="ECO:0000313" key="8">
    <source>
        <dbReference type="RefSeq" id="XP_017213244.1"/>
    </source>
</evidence>
<feature type="chain" id="PRO_5044728786" evidence="4">
    <location>
        <begin position="24"/>
        <end position="225"/>
    </location>
</feature>
<reference evidence="8" key="3">
    <citation type="submission" date="2025-04" db="UniProtKB">
        <authorList>
            <consortium name="RefSeq"/>
        </authorList>
    </citation>
    <scope>IDENTIFICATION</scope>
    <source>
        <strain evidence="8">Tuebingen</strain>
    </source>
</reference>
<accession>B0S5U6</accession>
<dbReference type="AGR" id="ZFIN:ZDB-GENE-070912-81"/>
<gene>
    <name evidence="6 8 9" type="primary">si:ch211-145c1.1</name>
</gene>
<evidence type="ECO:0000256" key="2">
    <source>
        <dbReference type="ARBA" id="ARBA00022734"/>
    </source>
</evidence>
<dbReference type="GeneID" id="563686"/>
<dbReference type="eggNOG" id="KOG4729">
    <property type="taxonomic scope" value="Eukaryota"/>
</dbReference>
<dbReference type="EMBL" id="BX322231">
    <property type="status" value="NOT_ANNOTATED_CDS"/>
    <property type="molecule type" value="Genomic_DNA"/>
</dbReference>
<feature type="signal peptide" evidence="4">
    <location>
        <begin position="1"/>
        <end position="23"/>
    </location>
</feature>
<dbReference type="Gene3D" id="2.60.120.740">
    <property type="match status" value="2"/>
</dbReference>
<reference evidence="6" key="2">
    <citation type="submission" date="2013-08" db="UniProtKB">
        <authorList>
            <consortium name="Ensembl"/>
        </authorList>
    </citation>
    <scope>IDENTIFICATION</scope>
    <source>
        <strain evidence="6">Tuebingen</strain>
    </source>
</reference>
<evidence type="ECO:0000256" key="3">
    <source>
        <dbReference type="ARBA" id="ARBA00022737"/>
    </source>
</evidence>
<keyword evidence="3" id="KW-0677">Repeat</keyword>
<evidence type="ECO:0000256" key="4">
    <source>
        <dbReference type="SAM" id="SignalP"/>
    </source>
</evidence>
<dbReference type="ZFIN" id="ZDB-GENE-070912-81">
    <property type="gene designation" value="si:ch211-145c1.1"/>
</dbReference>
<feature type="domain" description="SUEL-type lectin" evidence="5">
    <location>
        <begin position="130"/>
        <end position="221"/>
    </location>
</feature>
<organism evidence="6">
    <name type="scientific">Danio rerio</name>
    <name type="common">Zebrafish</name>
    <name type="synonym">Brachydanio rerio</name>
    <dbReference type="NCBI Taxonomy" id="7955"/>
    <lineage>
        <taxon>Eukaryota</taxon>
        <taxon>Metazoa</taxon>
        <taxon>Chordata</taxon>
        <taxon>Craniata</taxon>
        <taxon>Vertebrata</taxon>
        <taxon>Euteleostomi</taxon>
        <taxon>Actinopterygii</taxon>
        <taxon>Neopterygii</taxon>
        <taxon>Teleostei</taxon>
        <taxon>Ostariophysi</taxon>
        <taxon>Cypriniformes</taxon>
        <taxon>Danionidae</taxon>
        <taxon>Danioninae</taxon>
        <taxon>Danio</taxon>
    </lineage>
</organism>
<dbReference type="AlphaFoldDB" id="B0S5U6"/>
<sequence>MFSLSVVCLLALMLVTSSMLISADVVNSTSEFEYVVITCTDSDLHLKCDTGVILATSATYGRQNDSCRHTQPQNEIYPECKDSPKFFYLCNGLAECVLTRDQLESFDPCLLSFNYYNITHVCIPTQRSVTCEGDEKDFGCEQGVIAIIDANYGRTDQTTCSKPKRKPNRHQNTNCLAPESLSTVSDSCEGAKSCTVTASNEMFDDPCVGTRKYLNISYYCTPEES</sequence>
<dbReference type="RefSeq" id="XP_017213244.1">
    <property type="nucleotide sequence ID" value="XM_017357755.3"/>
</dbReference>
<evidence type="ECO:0000256" key="1">
    <source>
        <dbReference type="ARBA" id="ARBA00022546"/>
    </source>
</evidence>
<evidence type="ECO:0000313" key="9">
    <source>
        <dbReference type="ZFIN" id="ZDB-GENE-070912-81"/>
    </source>
</evidence>
<dbReference type="PaxDb" id="7955-ENSDARP00000120984"/>
<dbReference type="Proteomes" id="UP000000437">
    <property type="component" value="Chromosome 9"/>
</dbReference>
<dbReference type="InterPro" id="IPR043159">
    <property type="entry name" value="Lectin_gal-bd_sf"/>
</dbReference>
<evidence type="ECO:0000313" key="7">
    <source>
        <dbReference type="Proteomes" id="UP000000437"/>
    </source>
</evidence>
<evidence type="ECO:0000259" key="5">
    <source>
        <dbReference type="PROSITE" id="PS50228"/>
    </source>
</evidence>
<dbReference type="STRING" id="7955.ENSDARP00000120984"/>
<name>B0S5U6_DANRE</name>
<dbReference type="FunFam" id="2.60.120.740:FF:000003">
    <property type="entry name" value="Protein eva-1 homolog C"/>
    <property type="match status" value="1"/>
</dbReference>
<dbReference type="GO" id="GO:0030246">
    <property type="term" value="F:carbohydrate binding"/>
    <property type="evidence" value="ECO:0007669"/>
    <property type="project" value="UniProtKB-KW"/>
</dbReference>
<accession>A0A8M6Z8I8</accession>
<protein>
    <submittedName>
        <fullName evidence="8">L-rhamnose-binding lectin CSL2 isoform X1</fullName>
    </submittedName>
    <submittedName>
        <fullName evidence="6">Si:ch211-145c1.1</fullName>
    </submittedName>
</protein>
<dbReference type="Pfam" id="PF02140">
    <property type="entry name" value="SUEL_Lectin"/>
    <property type="match status" value="1"/>
</dbReference>
<keyword evidence="1" id="KW-0348">Hemagglutinin</keyword>
<dbReference type="Bgee" id="ENSDARG00000042063">
    <property type="expression patterns" value="Expressed in cleaving embryo and 19 other cell types or tissues"/>
</dbReference>
<dbReference type="ExpressionAtlas" id="B0S5U6">
    <property type="expression patterns" value="baseline"/>
</dbReference>
<dbReference type="CDD" id="cd22836">
    <property type="entry name" value="Gal_Rha_Lectin_RBL_rpt2"/>
    <property type="match status" value="1"/>
</dbReference>
<evidence type="ECO:0000313" key="6">
    <source>
        <dbReference type="Ensembl" id="ENSDARP00000120984"/>
    </source>
</evidence>
<keyword evidence="2" id="KW-0430">Lectin</keyword>
<dbReference type="PROSITE" id="PS50228">
    <property type="entry name" value="SUEL_LECTIN"/>
    <property type="match status" value="1"/>
</dbReference>
<keyword evidence="7" id="KW-1185">Reference proteome</keyword>
<keyword evidence="4" id="KW-0732">Signal</keyword>
<dbReference type="InterPro" id="IPR000922">
    <property type="entry name" value="Lectin_gal-bd_dom"/>
</dbReference>